<evidence type="ECO:0000256" key="3">
    <source>
        <dbReference type="ARBA" id="ARBA00022989"/>
    </source>
</evidence>
<feature type="transmembrane region" description="Helical" evidence="6">
    <location>
        <begin position="34"/>
        <end position="56"/>
    </location>
</feature>
<evidence type="ECO:0000313" key="9">
    <source>
        <dbReference type="EMBL" id="AOV18063.1"/>
    </source>
</evidence>
<dbReference type="Pfam" id="PF00361">
    <property type="entry name" value="Proton_antipo_M"/>
    <property type="match status" value="1"/>
</dbReference>
<name>A0A1D8KAS2_9GAMM</name>
<protein>
    <submittedName>
        <fullName evidence="9">Oxidoreductase</fullName>
    </submittedName>
</protein>
<dbReference type="PRINTS" id="PR01434">
    <property type="entry name" value="NADHDHGNASE5"/>
</dbReference>
<organism evidence="9 10">
    <name type="scientific">Acidihalobacter aeolianus</name>
    <dbReference type="NCBI Taxonomy" id="2792603"/>
    <lineage>
        <taxon>Bacteria</taxon>
        <taxon>Pseudomonadati</taxon>
        <taxon>Pseudomonadota</taxon>
        <taxon>Gammaproteobacteria</taxon>
        <taxon>Chromatiales</taxon>
        <taxon>Ectothiorhodospiraceae</taxon>
        <taxon>Acidihalobacter</taxon>
    </lineage>
</organism>
<dbReference type="GO" id="GO:0015990">
    <property type="term" value="P:electron transport coupled proton transport"/>
    <property type="evidence" value="ECO:0007669"/>
    <property type="project" value="TreeGrafter"/>
</dbReference>
<feature type="domain" description="NADH:quinone oxidoreductase/Mrp antiporter transmembrane" evidence="7">
    <location>
        <begin position="122"/>
        <end position="413"/>
    </location>
</feature>
<dbReference type="AlphaFoldDB" id="A0A1D8KAS2"/>
<keyword evidence="3 6" id="KW-1133">Transmembrane helix</keyword>
<dbReference type="Pfam" id="PF00662">
    <property type="entry name" value="Proton_antipo_N"/>
    <property type="match status" value="1"/>
</dbReference>
<dbReference type="GO" id="GO:0042773">
    <property type="term" value="P:ATP synthesis coupled electron transport"/>
    <property type="evidence" value="ECO:0007669"/>
    <property type="project" value="InterPro"/>
</dbReference>
<evidence type="ECO:0000259" key="8">
    <source>
        <dbReference type="Pfam" id="PF00662"/>
    </source>
</evidence>
<dbReference type="EMBL" id="CP017448">
    <property type="protein sequence ID" value="AOV18063.1"/>
    <property type="molecule type" value="Genomic_DNA"/>
</dbReference>
<dbReference type="Proteomes" id="UP000095342">
    <property type="component" value="Chromosome"/>
</dbReference>
<dbReference type="PANTHER" id="PTHR42829:SF1">
    <property type="entry name" value="INORGANIC CARBON TRANSPORTER SUBUNIT DABB-RELATED"/>
    <property type="match status" value="1"/>
</dbReference>
<dbReference type="GO" id="GO:0008137">
    <property type="term" value="F:NADH dehydrogenase (ubiquinone) activity"/>
    <property type="evidence" value="ECO:0007669"/>
    <property type="project" value="InterPro"/>
</dbReference>
<feature type="transmembrane region" description="Helical" evidence="6">
    <location>
        <begin position="436"/>
        <end position="461"/>
    </location>
</feature>
<dbReference type="InterPro" id="IPR001750">
    <property type="entry name" value="ND/Mrp_TM"/>
</dbReference>
<dbReference type="RefSeq" id="WP_070073593.1">
    <property type="nucleotide sequence ID" value="NZ_CP017448.1"/>
</dbReference>
<sequence length="555" mass="61451">MEILLLLLPTLPLLSAAAIRAMPQGTALRAGRLSVILIVVELALAGALLVGQLAGYQAPVGHGIYRFLLLDPLGTLMATVIAAISLVVHVYSLRYMAEEPRYAHFFMLLDLMTAALMLMVLAGNLILLLVAWHLIGILLYFLLGFETRSRSAQRYALWTLLTYRLGDIPMVLAAALLYHAYGTLYLPKLFELVRIAPGLDIGGWPVVGTAAALIVLSAFARSAQFLLHTWLPYTMEGPTPVSALMHAGIVNAGAFIINRFAPIFINAGSVLHWAFVVGLLTAIIGSMLMLIQNDIKKSLGYSTMGQMGFMIMECGVGAFPLAIFHLIAHGLFKGTLFLNSGGVIGSARHTDNVPKNSVYTFVVERQPSASKPSWLAMALLTVAVPALLLGFAHWFVVSDLFQEQGAIVLLFFGWMTGAQLLYSIHRMESGDPWRMVILAIVSLLIIVVGYTLISYGFGVFLYPDESMRLAIYHAASIDQPWFYILVALITLVIFVGWLLVYRTDRRQGELHNRRALWVNAYTHLSRELYISDLYSLLGRALFRLSGRLNRWLRWL</sequence>
<keyword evidence="2 5" id="KW-0812">Transmembrane</keyword>
<keyword evidence="4 6" id="KW-0472">Membrane</keyword>
<evidence type="ECO:0000259" key="7">
    <source>
        <dbReference type="Pfam" id="PF00361"/>
    </source>
</evidence>
<dbReference type="GO" id="GO:0012505">
    <property type="term" value="C:endomembrane system"/>
    <property type="evidence" value="ECO:0007669"/>
    <property type="project" value="UniProtKB-SubCell"/>
</dbReference>
<dbReference type="GO" id="GO:0003954">
    <property type="term" value="F:NADH dehydrogenase activity"/>
    <property type="evidence" value="ECO:0007669"/>
    <property type="project" value="TreeGrafter"/>
</dbReference>
<evidence type="ECO:0000313" key="10">
    <source>
        <dbReference type="Proteomes" id="UP000095342"/>
    </source>
</evidence>
<dbReference type="KEGG" id="aaeo:BJI67_14215"/>
<feature type="domain" description="NADH-Ubiquinone oxidoreductase (complex I) chain 5 N-terminal" evidence="8">
    <location>
        <begin position="68"/>
        <end position="106"/>
    </location>
</feature>
<dbReference type="InterPro" id="IPR001516">
    <property type="entry name" value="Proton_antipo_N"/>
</dbReference>
<dbReference type="GO" id="GO:0016020">
    <property type="term" value="C:membrane"/>
    <property type="evidence" value="ECO:0007669"/>
    <property type="project" value="UniProtKB-SubCell"/>
</dbReference>
<evidence type="ECO:0000256" key="2">
    <source>
        <dbReference type="ARBA" id="ARBA00022692"/>
    </source>
</evidence>
<dbReference type="InterPro" id="IPR003945">
    <property type="entry name" value="NU5C-like"/>
</dbReference>
<comment type="subcellular location">
    <subcellularLocation>
        <location evidence="1">Endomembrane system</location>
        <topology evidence="1">Multi-pass membrane protein</topology>
    </subcellularLocation>
    <subcellularLocation>
        <location evidence="5">Membrane</location>
        <topology evidence="5">Multi-pass membrane protein</topology>
    </subcellularLocation>
</comment>
<feature type="transmembrane region" description="Helical" evidence="6">
    <location>
        <begin position="111"/>
        <end position="143"/>
    </location>
</feature>
<gene>
    <name evidence="9" type="ORF">BJI67_14215</name>
</gene>
<evidence type="ECO:0000256" key="6">
    <source>
        <dbReference type="SAM" id="Phobius"/>
    </source>
</evidence>
<reference evidence="9 10" key="1">
    <citation type="submission" date="2016-09" db="EMBL/GenBank/DDBJ databases">
        <title>Acidihalobacter prosperus V6 (DSM14174).</title>
        <authorList>
            <person name="Khaleque H.N."/>
            <person name="Ramsay J.P."/>
            <person name="Murphy R.J.T."/>
            <person name="Kaksonen A.H."/>
            <person name="Boxall N.J."/>
            <person name="Watkin E.L.J."/>
        </authorList>
    </citation>
    <scope>NUCLEOTIDE SEQUENCE [LARGE SCALE GENOMIC DNA]</scope>
    <source>
        <strain evidence="9 10">V6</strain>
    </source>
</reference>
<dbReference type="PANTHER" id="PTHR42829">
    <property type="entry name" value="NADH-UBIQUINONE OXIDOREDUCTASE CHAIN 5"/>
    <property type="match status" value="1"/>
</dbReference>
<evidence type="ECO:0000256" key="4">
    <source>
        <dbReference type="ARBA" id="ARBA00023136"/>
    </source>
</evidence>
<evidence type="ECO:0000256" key="1">
    <source>
        <dbReference type="ARBA" id="ARBA00004127"/>
    </source>
</evidence>
<evidence type="ECO:0000256" key="5">
    <source>
        <dbReference type="RuleBase" id="RU000320"/>
    </source>
</evidence>
<feature type="transmembrane region" description="Helical" evidence="6">
    <location>
        <begin position="481"/>
        <end position="501"/>
    </location>
</feature>
<feature type="transmembrane region" description="Helical" evidence="6">
    <location>
        <begin position="271"/>
        <end position="291"/>
    </location>
</feature>
<feature type="transmembrane region" description="Helical" evidence="6">
    <location>
        <begin position="406"/>
        <end position="424"/>
    </location>
</feature>
<accession>A0A1D8KAS2</accession>
<keyword evidence="10" id="KW-1185">Reference proteome</keyword>
<feature type="transmembrane region" description="Helical" evidence="6">
    <location>
        <begin position="155"/>
        <end position="181"/>
    </location>
</feature>
<feature type="transmembrane region" description="Helical" evidence="6">
    <location>
        <begin position="68"/>
        <end position="91"/>
    </location>
</feature>
<proteinExistence type="predicted"/>
<feature type="transmembrane region" description="Helical" evidence="6">
    <location>
        <begin position="201"/>
        <end position="220"/>
    </location>
</feature>
<feature type="transmembrane region" description="Helical" evidence="6">
    <location>
        <begin position="374"/>
        <end position="394"/>
    </location>
</feature>